<keyword evidence="11" id="KW-0460">Magnesium</keyword>
<protein>
    <recommendedName>
        <fullName evidence="3 11">Shikimate kinase</fullName>
        <shortName evidence="11">SK</shortName>
        <ecNumber evidence="3 11">2.7.1.71</ecNumber>
    </recommendedName>
</protein>
<feature type="binding site" evidence="11">
    <location>
        <position position="37"/>
    </location>
    <ligand>
        <name>substrate</name>
    </ligand>
</feature>
<comment type="caution">
    <text evidence="11">Lacks conserved residue(s) required for the propagation of feature annotation.</text>
</comment>
<dbReference type="GO" id="GO:0009073">
    <property type="term" value="P:aromatic amino acid family biosynthetic process"/>
    <property type="evidence" value="ECO:0007669"/>
    <property type="project" value="UniProtKB-KW"/>
</dbReference>
<feature type="binding site" evidence="11">
    <location>
        <position position="82"/>
    </location>
    <ligand>
        <name>substrate</name>
    </ligand>
</feature>
<dbReference type="PANTHER" id="PTHR21087:SF16">
    <property type="entry name" value="SHIKIMATE KINASE 1, CHLOROPLASTIC"/>
    <property type="match status" value="1"/>
</dbReference>
<evidence type="ECO:0000256" key="10">
    <source>
        <dbReference type="ARBA" id="ARBA00048567"/>
    </source>
</evidence>
<dbReference type="GO" id="GO:0005829">
    <property type="term" value="C:cytosol"/>
    <property type="evidence" value="ECO:0007669"/>
    <property type="project" value="TreeGrafter"/>
</dbReference>
<evidence type="ECO:0000256" key="6">
    <source>
        <dbReference type="ARBA" id="ARBA00022741"/>
    </source>
</evidence>
<dbReference type="CDD" id="cd00464">
    <property type="entry name" value="SK"/>
    <property type="match status" value="1"/>
</dbReference>
<accession>A0A0A0IAD9</accession>
<feature type="binding site" evidence="11">
    <location>
        <position position="119"/>
    </location>
    <ligand>
        <name>ATP</name>
        <dbReference type="ChEBI" id="CHEBI:30616"/>
    </ligand>
</feature>
<dbReference type="HAMAP" id="MF_00109">
    <property type="entry name" value="Shikimate_kinase"/>
    <property type="match status" value="1"/>
</dbReference>
<comment type="function">
    <text evidence="11">Catalyzes the specific phosphorylation of the 3-hydroxyl group of shikimic acid using ATP as a cosubstrate.</text>
</comment>
<dbReference type="Proteomes" id="UP000030012">
    <property type="component" value="Unassembled WGS sequence"/>
</dbReference>
<keyword evidence="11" id="KW-0963">Cytoplasm</keyword>
<comment type="caution">
    <text evidence="12">The sequence shown here is derived from an EMBL/GenBank/DDBJ whole genome shotgun (WGS) entry which is preliminary data.</text>
</comment>
<comment type="similarity">
    <text evidence="2 11">Belongs to the shikimate kinase family.</text>
</comment>
<dbReference type="GO" id="GO:0009423">
    <property type="term" value="P:chorismate biosynthetic process"/>
    <property type="evidence" value="ECO:0007669"/>
    <property type="project" value="UniProtKB-UniRule"/>
</dbReference>
<dbReference type="GO" id="GO:0000287">
    <property type="term" value="F:magnesium ion binding"/>
    <property type="evidence" value="ECO:0007669"/>
    <property type="project" value="UniProtKB-UniRule"/>
</dbReference>
<dbReference type="RefSeq" id="WP_039251784.1">
    <property type="nucleotide sequence ID" value="NZ_JENJ01000001.1"/>
</dbReference>
<evidence type="ECO:0000256" key="1">
    <source>
        <dbReference type="ARBA" id="ARBA00004842"/>
    </source>
</evidence>
<evidence type="ECO:0000256" key="7">
    <source>
        <dbReference type="ARBA" id="ARBA00022777"/>
    </source>
</evidence>
<keyword evidence="7 11" id="KW-0418">Kinase</keyword>
<gene>
    <name evidence="11" type="primary">aroK</name>
    <name evidence="12" type="ORF">Z968_00320</name>
</gene>
<organism evidence="12 13">
    <name type="scientific">Clostridium novyi A str. 4552</name>
    <dbReference type="NCBI Taxonomy" id="1444289"/>
    <lineage>
        <taxon>Bacteria</taxon>
        <taxon>Bacillati</taxon>
        <taxon>Bacillota</taxon>
        <taxon>Clostridia</taxon>
        <taxon>Eubacteriales</taxon>
        <taxon>Clostridiaceae</taxon>
        <taxon>Clostridium</taxon>
    </lineage>
</organism>
<comment type="cofactor">
    <cofactor evidence="11">
        <name>Mg(2+)</name>
        <dbReference type="ChEBI" id="CHEBI:18420"/>
    </cofactor>
    <text evidence="11">Binds 1 Mg(2+) ion per subunit.</text>
</comment>
<proteinExistence type="inferred from homology"/>
<dbReference type="GO" id="GO:0008652">
    <property type="term" value="P:amino acid biosynthetic process"/>
    <property type="evidence" value="ECO:0007669"/>
    <property type="project" value="UniProtKB-KW"/>
</dbReference>
<comment type="catalytic activity">
    <reaction evidence="10 11">
        <text>shikimate + ATP = 3-phosphoshikimate + ADP + H(+)</text>
        <dbReference type="Rhea" id="RHEA:13121"/>
        <dbReference type="ChEBI" id="CHEBI:15378"/>
        <dbReference type="ChEBI" id="CHEBI:30616"/>
        <dbReference type="ChEBI" id="CHEBI:36208"/>
        <dbReference type="ChEBI" id="CHEBI:145989"/>
        <dbReference type="ChEBI" id="CHEBI:456216"/>
        <dbReference type="EC" id="2.7.1.71"/>
    </reaction>
</comment>
<keyword evidence="8 11" id="KW-0067">ATP-binding</keyword>
<comment type="pathway">
    <text evidence="1 11">Metabolic intermediate biosynthesis; chorismate biosynthesis; chorismate from D-erythrose 4-phosphate and phosphoenolpyruvate: step 5/7.</text>
</comment>
<dbReference type="InterPro" id="IPR000623">
    <property type="entry name" value="Shikimate_kinase/TSH1"/>
</dbReference>
<keyword evidence="6 11" id="KW-0547">Nucleotide-binding</keyword>
<comment type="subcellular location">
    <subcellularLocation>
        <location evidence="11">Cytoplasm</location>
    </subcellularLocation>
</comment>
<evidence type="ECO:0000313" key="12">
    <source>
        <dbReference type="EMBL" id="KGM98429.1"/>
    </source>
</evidence>
<dbReference type="PANTHER" id="PTHR21087">
    <property type="entry name" value="SHIKIMATE KINASE"/>
    <property type="match status" value="1"/>
</dbReference>
<comment type="subunit">
    <text evidence="11">Monomer.</text>
</comment>
<name>A0A0A0IAD9_CLONO</name>
<keyword evidence="4 11" id="KW-0028">Amino-acid biosynthesis</keyword>
<dbReference type="EC" id="2.7.1.71" evidence="3 11"/>
<feature type="binding site" evidence="11">
    <location>
        <begin position="15"/>
        <end position="20"/>
    </location>
    <ligand>
        <name>ATP</name>
        <dbReference type="ChEBI" id="CHEBI:30616"/>
    </ligand>
</feature>
<feature type="binding site" evidence="11">
    <location>
        <position position="136"/>
    </location>
    <ligand>
        <name>substrate</name>
    </ligand>
</feature>
<evidence type="ECO:0000256" key="9">
    <source>
        <dbReference type="ARBA" id="ARBA00023141"/>
    </source>
</evidence>
<evidence type="ECO:0000256" key="8">
    <source>
        <dbReference type="ARBA" id="ARBA00022840"/>
    </source>
</evidence>
<dbReference type="PRINTS" id="PR01100">
    <property type="entry name" value="SHIKIMTKNASE"/>
</dbReference>
<dbReference type="OrthoDB" id="9800332at2"/>
<dbReference type="InterPro" id="IPR031322">
    <property type="entry name" value="Shikimate/glucono_kinase"/>
</dbReference>
<keyword evidence="9 11" id="KW-0057">Aromatic amino acid biosynthesis</keyword>
<keyword evidence="11" id="KW-0479">Metal-binding</keyword>
<dbReference type="UniPathway" id="UPA00053">
    <property type="reaction ID" value="UER00088"/>
</dbReference>
<dbReference type="InterPro" id="IPR023000">
    <property type="entry name" value="Shikimate_kinase_CS"/>
</dbReference>
<dbReference type="PROSITE" id="PS01128">
    <property type="entry name" value="SHIKIMATE_KINASE"/>
    <property type="match status" value="1"/>
</dbReference>
<dbReference type="SUPFAM" id="SSF52540">
    <property type="entry name" value="P-loop containing nucleoside triphosphate hydrolases"/>
    <property type="match status" value="1"/>
</dbReference>
<evidence type="ECO:0000256" key="4">
    <source>
        <dbReference type="ARBA" id="ARBA00022605"/>
    </source>
</evidence>
<evidence type="ECO:0000256" key="11">
    <source>
        <dbReference type="HAMAP-Rule" id="MF_00109"/>
    </source>
</evidence>
<dbReference type="Pfam" id="PF01202">
    <property type="entry name" value="SKI"/>
    <property type="match status" value="1"/>
</dbReference>
<dbReference type="GO" id="GO:0005524">
    <property type="term" value="F:ATP binding"/>
    <property type="evidence" value="ECO:0007669"/>
    <property type="project" value="UniProtKB-UniRule"/>
</dbReference>
<keyword evidence="5 11" id="KW-0808">Transferase</keyword>
<evidence type="ECO:0000256" key="5">
    <source>
        <dbReference type="ARBA" id="ARBA00022679"/>
    </source>
</evidence>
<reference evidence="12 13" key="1">
    <citation type="submission" date="2014-01" db="EMBL/GenBank/DDBJ databases">
        <title>Plasmidome dynamics in the species complex Clostridium novyi sensu lato converts strains of independent lineages into distinctly different pathogens.</title>
        <authorList>
            <person name="Skarin H."/>
            <person name="Segerman B."/>
        </authorList>
    </citation>
    <scope>NUCLEOTIDE SEQUENCE [LARGE SCALE GENOMIC DNA]</scope>
    <source>
        <strain evidence="12 13">4552</strain>
    </source>
</reference>
<evidence type="ECO:0000313" key="13">
    <source>
        <dbReference type="Proteomes" id="UP000030012"/>
    </source>
</evidence>
<sequence>MKKLTKNIVLIGMPGCGKTTIGRKLSEILNADFCDVDEYIVDITGKSINEIFENGEEFFRDIESKSIKEVSYSIPKVISTGGGVIKRKHNIYVLKKKGTIFFINRSLEDICKDVDVKSRPLLKDGTDKLYKLYEERYDLYKSYCDYEIINEDIDKCISDILRYI</sequence>
<dbReference type="InterPro" id="IPR027417">
    <property type="entry name" value="P-loop_NTPase"/>
</dbReference>
<feature type="binding site" evidence="11">
    <location>
        <position position="19"/>
    </location>
    <ligand>
        <name>Mg(2+)</name>
        <dbReference type="ChEBI" id="CHEBI:18420"/>
    </ligand>
</feature>
<dbReference type="EMBL" id="JENJ01000001">
    <property type="protein sequence ID" value="KGM98429.1"/>
    <property type="molecule type" value="Genomic_DNA"/>
</dbReference>
<dbReference type="GO" id="GO:0004765">
    <property type="term" value="F:shikimate kinase activity"/>
    <property type="evidence" value="ECO:0007669"/>
    <property type="project" value="UniProtKB-UniRule"/>
</dbReference>
<evidence type="ECO:0000256" key="2">
    <source>
        <dbReference type="ARBA" id="ARBA00006997"/>
    </source>
</evidence>
<evidence type="ECO:0000256" key="3">
    <source>
        <dbReference type="ARBA" id="ARBA00012154"/>
    </source>
</evidence>
<dbReference type="AlphaFoldDB" id="A0A0A0IAD9"/>
<dbReference type="Gene3D" id="3.40.50.300">
    <property type="entry name" value="P-loop containing nucleotide triphosphate hydrolases"/>
    <property type="match status" value="1"/>
</dbReference>
<feature type="binding site" evidence="11">
    <location>
        <position position="60"/>
    </location>
    <ligand>
        <name>substrate</name>
    </ligand>
</feature>